<sequence>MIISVGYRVNSKRGIAFRKWATNLLKECLIKGYSINLHCFYKRLHSKIIL</sequence>
<dbReference type="KEGG" id="rco:RC1095"/>
<dbReference type="Pfam" id="PF13310">
    <property type="entry name" value="Virulence_RhuM"/>
    <property type="match status" value="1"/>
</dbReference>
<dbReference type="PANTHER" id="PTHR35810:SF1">
    <property type="entry name" value="CYTOPLASMIC PROTEIN"/>
    <property type="match status" value="1"/>
</dbReference>
<keyword evidence="1" id="KW-0808">Transferase</keyword>
<protein>
    <recommendedName>
        <fullName evidence="3">Virulence protein</fullName>
    </recommendedName>
</protein>
<evidence type="ECO:0000313" key="1">
    <source>
        <dbReference type="EMBL" id="AAL03633.1"/>
    </source>
</evidence>
<dbReference type="EMBL" id="AE006914">
    <property type="protein sequence ID" value="AAL03633.1"/>
    <property type="molecule type" value="Genomic_DNA"/>
</dbReference>
<dbReference type="Proteomes" id="UP000000816">
    <property type="component" value="Chromosome"/>
</dbReference>
<dbReference type="PANTHER" id="PTHR35810">
    <property type="entry name" value="CYTOPLASMIC PROTEIN-RELATED"/>
    <property type="match status" value="1"/>
</dbReference>
<dbReference type="InterPro" id="IPR011204">
    <property type="entry name" value="Virulence_RhuM-like"/>
</dbReference>
<dbReference type="PIR" id="G97836">
    <property type="entry name" value="G97836"/>
</dbReference>
<evidence type="ECO:0000313" key="2">
    <source>
        <dbReference type="Proteomes" id="UP000000816"/>
    </source>
</evidence>
<dbReference type="GO" id="GO:0016746">
    <property type="term" value="F:acyltransferase activity"/>
    <property type="evidence" value="ECO:0007669"/>
    <property type="project" value="UniProtKB-KW"/>
</dbReference>
<evidence type="ECO:0008006" key="3">
    <source>
        <dbReference type="Google" id="ProtNLM"/>
    </source>
</evidence>
<gene>
    <name evidence="1" type="ordered locus">RC1095</name>
</gene>
<name>Q92GM8_RICCN</name>
<organism evidence="1 2">
    <name type="scientific">Rickettsia conorii (strain ATCC VR-613 / Malish 7)</name>
    <dbReference type="NCBI Taxonomy" id="272944"/>
    <lineage>
        <taxon>Bacteria</taxon>
        <taxon>Pseudomonadati</taxon>
        <taxon>Pseudomonadota</taxon>
        <taxon>Alphaproteobacteria</taxon>
        <taxon>Rickettsiales</taxon>
        <taxon>Rickettsiaceae</taxon>
        <taxon>Rickettsieae</taxon>
        <taxon>Rickettsia</taxon>
        <taxon>spotted fever group</taxon>
    </lineage>
</organism>
<reference evidence="1 2" key="1">
    <citation type="journal article" date="2001" name="Science">
        <title>Mechanisms of evolution in Rickettsia conorii and R. prowazekii.</title>
        <authorList>
            <person name="Ogata H."/>
            <person name="Audic S."/>
            <person name="Renesto-Audiffren P."/>
            <person name="Fournier P.-E."/>
            <person name="Barbe V."/>
            <person name="Samson D."/>
            <person name="Roux V."/>
            <person name="Cossart P."/>
            <person name="Weissenbach J."/>
            <person name="Claverie J.-M."/>
            <person name="Raoult D."/>
        </authorList>
    </citation>
    <scope>NUCLEOTIDE SEQUENCE [LARGE SCALE GENOMIC DNA]</scope>
    <source>
        <strain evidence="2">ATCC VR-613 / Malish 7</strain>
    </source>
</reference>
<dbReference type="AlphaFoldDB" id="Q92GM8"/>
<accession>Q92GM8</accession>
<keyword evidence="1" id="KW-0012">Acyltransferase</keyword>
<proteinExistence type="predicted"/>
<dbReference type="HOGENOM" id="CLU_3122150_0_0_5"/>